<dbReference type="Pfam" id="PF00589">
    <property type="entry name" value="Phage_integrase"/>
    <property type="match status" value="1"/>
</dbReference>
<dbReference type="InterPro" id="IPR013762">
    <property type="entry name" value="Integrase-like_cat_sf"/>
</dbReference>
<dbReference type="Gene3D" id="1.10.443.10">
    <property type="entry name" value="Intergrase catalytic core"/>
    <property type="match status" value="1"/>
</dbReference>
<dbReference type="EMBL" id="JARQAJ010000002">
    <property type="protein sequence ID" value="MDT2759243.1"/>
    <property type="molecule type" value="Genomic_DNA"/>
</dbReference>
<evidence type="ECO:0000256" key="1">
    <source>
        <dbReference type="ARBA" id="ARBA00023172"/>
    </source>
</evidence>
<evidence type="ECO:0000313" key="3">
    <source>
        <dbReference type="EMBL" id="MDT2759243.1"/>
    </source>
</evidence>
<evidence type="ECO:0000259" key="2">
    <source>
        <dbReference type="PROSITE" id="PS51898"/>
    </source>
</evidence>
<dbReference type="SUPFAM" id="SSF56349">
    <property type="entry name" value="DNA breaking-rejoining enzymes"/>
    <property type="match status" value="1"/>
</dbReference>
<proteinExistence type="predicted"/>
<dbReference type="InterPro" id="IPR011010">
    <property type="entry name" value="DNA_brk_join_enz"/>
</dbReference>
<dbReference type="PANTHER" id="PTHR30349:SF64">
    <property type="entry name" value="PROPHAGE INTEGRASE INTD-RELATED"/>
    <property type="match status" value="1"/>
</dbReference>
<accession>A0ABU3F986</accession>
<evidence type="ECO:0000313" key="4">
    <source>
        <dbReference type="Proteomes" id="UP001181046"/>
    </source>
</evidence>
<protein>
    <submittedName>
        <fullName evidence="3">Site-specific integrase</fullName>
    </submittedName>
</protein>
<sequence length="254" mass="29667">MNLNYAFSNPFDRITRPKVAGEIEDDVVSNFYTREELNRFLSLAKKELDLKKYAYFRAISYTGLRKGEMLALTWEDIDFEQKTLRVSKTVTVGKDRRLYVGPPKTNKSKQVIAIDDETIAILKQWKKDQIKFYSKIGISTFKSKQLIFSNIENGLITLSQPRKWLDSIIYKYQLKRITNHGFRHTHATLLLEAGCSMKDVQERLGHANIQITMNLYVHLTETRKRETVDNYVCYLNSSNENPEKSELVKKLVKK</sequence>
<keyword evidence="4" id="KW-1185">Reference proteome</keyword>
<dbReference type="Proteomes" id="UP001181046">
    <property type="component" value="Unassembled WGS sequence"/>
</dbReference>
<feature type="domain" description="Tyr recombinase" evidence="2">
    <location>
        <begin position="27"/>
        <end position="229"/>
    </location>
</feature>
<dbReference type="CDD" id="cd01189">
    <property type="entry name" value="INT_ICEBs1_C_like"/>
    <property type="match status" value="1"/>
</dbReference>
<dbReference type="PROSITE" id="PS51898">
    <property type="entry name" value="TYR_RECOMBINASE"/>
    <property type="match status" value="1"/>
</dbReference>
<gene>
    <name evidence="3" type="ORF">P7H27_05650</name>
</gene>
<dbReference type="InterPro" id="IPR002104">
    <property type="entry name" value="Integrase_catalytic"/>
</dbReference>
<dbReference type="InterPro" id="IPR050090">
    <property type="entry name" value="Tyrosine_recombinase_XerCD"/>
</dbReference>
<dbReference type="PANTHER" id="PTHR30349">
    <property type="entry name" value="PHAGE INTEGRASE-RELATED"/>
    <property type="match status" value="1"/>
</dbReference>
<organism evidence="3 4">
    <name type="scientific">Enterococcus xiangfangensis</name>
    <dbReference type="NCBI Taxonomy" id="1296537"/>
    <lineage>
        <taxon>Bacteria</taxon>
        <taxon>Bacillati</taxon>
        <taxon>Bacillota</taxon>
        <taxon>Bacilli</taxon>
        <taxon>Lactobacillales</taxon>
        <taxon>Enterococcaceae</taxon>
        <taxon>Enterococcus</taxon>
    </lineage>
</organism>
<keyword evidence="1" id="KW-0233">DNA recombination</keyword>
<comment type="caution">
    <text evidence="3">The sequence shown here is derived from an EMBL/GenBank/DDBJ whole genome shotgun (WGS) entry which is preliminary data.</text>
</comment>
<reference evidence="3" key="1">
    <citation type="submission" date="2023-03" db="EMBL/GenBank/DDBJ databases">
        <authorList>
            <person name="Shen W."/>
            <person name="Cai J."/>
        </authorList>
    </citation>
    <scope>NUCLEOTIDE SEQUENCE</scope>
    <source>
        <strain evidence="3">P66-3</strain>
    </source>
</reference>
<name>A0ABU3F986_9ENTE</name>